<sequence>MLKTFYRWCRQKLGYEIPRKLRVFCQFLPWSPVLVFVDFFTSVTNFPIRTLRAASRLMATRQHQYRNELDLHDSHAIRWALQYSKERSGVFTTVSSVPDFISSHNDDFPSWCKAHAILSNPRSGIVEDILRIFQSCVSRFGEMKGQRLGGACLETFLWLTRCSTLILDSEELEDDSTTELEAHLTSRVCHILELILNRADDDTKKLCSHAIANMVLRCAYKLELCSRACTMTEYFMSQVHTRQMLLLEISRGYRSDHVEWQYLFDGGLLDYRSVHHFTTARLLGRDISGSLFGYEPRAPGILCIFRSEFAARIFHSCDPISQITSVNSLRSLCDIATHFQEFPQSSREIQVYIFKLVDAILRHATPNPQRPAANHSSSNQMEYHLTCKKYAKVVFGNSTSFLDSLTARPENLYTHFFQSVRVYGIGNDFTLSDTEIGIRFDLYSEVMKDVFTRLQSSEALEDEWQRQKPQSLIIQRFLEGRVRDVGDLLGVSFVIDAEHLVAMRALRASSSEMRGLIGITAHKLGYSYQLWEGYNIEMHAELQFYDPDILKPT</sequence>
<feature type="transmembrane region" description="Helical" evidence="1">
    <location>
        <begin position="21"/>
        <end position="40"/>
    </location>
</feature>
<reference evidence="2 3" key="1">
    <citation type="submission" date="2018-06" db="EMBL/GenBank/DDBJ databases">
        <title>A transcriptomic atlas of mushroom development highlights an independent origin of complex multicellularity.</title>
        <authorList>
            <consortium name="DOE Joint Genome Institute"/>
            <person name="Krizsan K."/>
            <person name="Almasi E."/>
            <person name="Merenyi Z."/>
            <person name="Sahu N."/>
            <person name="Viragh M."/>
            <person name="Koszo T."/>
            <person name="Mondo S."/>
            <person name="Kiss B."/>
            <person name="Balint B."/>
            <person name="Kues U."/>
            <person name="Barry K."/>
            <person name="Hegedus J.C."/>
            <person name="Henrissat B."/>
            <person name="Johnson J."/>
            <person name="Lipzen A."/>
            <person name="Ohm R."/>
            <person name="Nagy I."/>
            <person name="Pangilinan J."/>
            <person name="Yan J."/>
            <person name="Xiong Y."/>
            <person name="Grigoriev I.V."/>
            <person name="Hibbett D.S."/>
            <person name="Nagy L.G."/>
        </authorList>
    </citation>
    <scope>NUCLEOTIDE SEQUENCE [LARGE SCALE GENOMIC DNA]</scope>
    <source>
        <strain evidence="2 3">SZMC22713</strain>
    </source>
</reference>
<dbReference type="Proteomes" id="UP000294933">
    <property type="component" value="Unassembled WGS sequence"/>
</dbReference>
<proteinExistence type="predicted"/>
<evidence type="ECO:0000256" key="1">
    <source>
        <dbReference type="SAM" id="Phobius"/>
    </source>
</evidence>
<keyword evidence="1" id="KW-0472">Membrane</keyword>
<dbReference type="VEuPathDB" id="FungiDB:BD410DRAFT_294217"/>
<accession>A0A4Y7Q1J8</accession>
<keyword evidence="1" id="KW-1133">Transmembrane helix</keyword>
<gene>
    <name evidence="2" type="ORF">BD410DRAFT_294217</name>
</gene>
<evidence type="ECO:0000313" key="2">
    <source>
        <dbReference type="EMBL" id="TDL21513.1"/>
    </source>
</evidence>
<protein>
    <submittedName>
        <fullName evidence="2">Uncharacterized protein</fullName>
    </submittedName>
</protein>
<dbReference type="EMBL" id="ML170180">
    <property type="protein sequence ID" value="TDL21513.1"/>
    <property type="molecule type" value="Genomic_DNA"/>
</dbReference>
<keyword evidence="3" id="KW-1185">Reference proteome</keyword>
<keyword evidence="1" id="KW-0812">Transmembrane</keyword>
<evidence type="ECO:0000313" key="3">
    <source>
        <dbReference type="Proteomes" id="UP000294933"/>
    </source>
</evidence>
<dbReference type="AlphaFoldDB" id="A0A4Y7Q1J8"/>
<name>A0A4Y7Q1J8_9AGAM</name>
<organism evidence="2 3">
    <name type="scientific">Rickenella mellea</name>
    <dbReference type="NCBI Taxonomy" id="50990"/>
    <lineage>
        <taxon>Eukaryota</taxon>
        <taxon>Fungi</taxon>
        <taxon>Dikarya</taxon>
        <taxon>Basidiomycota</taxon>
        <taxon>Agaricomycotina</taxon>
        <taxon>Agaricomycetes</taxon>
        <taxon>Hymenochaetales</taxon>
        <taxon>Rickenellaceae</taxon>
        <taxon>Rickenella</taxon>
    </lineage>
</organism>